<protein>
    <submittedName>
        <fullName evidence="7">MauE/DoxX family redox-associated membrane protein</fullName>
    </submittedName>
</protein>
<dbReference type="GO" id="GO:0030416">
    <property type="term" value="P:methylamine metabolic process"/>
    <property type="evidence" value="ECO:0007669"/>
    <property type="project" value="InterPro"/>
</dbReference>
<feature type="transmembrane region" description="Helical" evidence="5">
    <location>
        <begin position="165"/>
        <end position="186"/>
    </location>
</feature>
<evidence type="ECO:0000259" key="6">
    <source>
        <dbReference type="Pfam" id="PF07291"/>
    </source>
</evidence>
<accession>A0AB39W661</accession>
<evidence type="ECO:0000256" key="3">
    <source>
        <dbReference type="ARBA" id="ARBA00022989"/>
    </source>
</evidence>
<keyword evidence="3 5" id="KW-1133">Transmembrane helix</keyword>
<dbReference type="AlphaFoldDB" id="A0AB39W661"/>
<dbReference type="GO" id="GO:0016020">
    <property type="term" value="C:membrane"/>
    <property type="evidence" value="ECO:0007669"/>
    <property type="project" value="UniProtKB-SubCell"/>
</dbReference>
<evidence type="ECO:0000256" key="5">
    <source>
        <dbReference type="SAM" id="Phobius"/>
    </source>
</evidence>
<feature type="transmembrane region" description="Helical" evidence="5">
    <location>
        <begin position="61"/>
        <end position="83"/>
    </location>
</feature>
<feature type="transmembrane region" description="Helical" evidence="5">
    <location>
        <begin position="23"/>
        <end position="41"/>
    </location>
</feature>
<feature type="domain" description="Methylamine utilisation protein MauE" evidence="6">
    <location>
        <begin position="23"/>
        <end position="148"/>
    </location>
</feature>
<evidence type="ECO:0000256" key="1">
    <source>
        <dbReference type="ARBA" id="ARBA00004141"/>
    </source>
</evidence>
<keyword evidence="4 5" id="KW-0472">Membrane</keyword>
<keyword evidence="2 5" id="KW-0812">Transmembrane</keyword>
<evidence type="ECO:0000256" key="2">
    <source>
        <dbReference type="ARBA" id="ARBA00022692"/>
    </source>
</evidence>
<gene>
    <name evidence="7" type="ORF">AB3G34_04535</name>
</gene>
<dbReference type="InterPro" id="IPR009908">
    <property type="entry name" value="Methylamine_util_MauE"/>
</dbReference>
<dbReference type="Pfam" id="PF07291">
    <property type="entry name" value="MauE"/>
    <property type="match status" value="1"/>
</dbReference>
<feature type="transmembrane region" description="Helical" evidence="5">
    <location>
        <begin position="133"/>
        <end position="153"/>
    </location>
</feature>
<evidence type="ECO:0000313" key="7">
    <source>
        <dbReference type="EMBL" id="XDU96376.1"/>
    </source>
</evidence>
<dbReference type="EMBL" id="CP165625">
    <property type="protein sequence ID" value="XDU96376.1"/>
    <property type="molecule type" value="Genomic_DNA"/>
</dbReference>
<name>A0AB39W661_9FLAO</name>
<sequence>MEFYIGLNLKFSDMKLSSSTESIIVKGVSLLYAVLFVYAAVSKLLDFENFQVQLGQSPLLSAFASWVSWAVPIIELLISLLLIFPKYRLIGFFSAFSLMILFTTYIIIILNFSSFVPCSCGGILEKMNWTQHLIFNIVFVLLALVGILILGQNEITAQVKKWKPIFIALPIVFVCSISVVILLFIVSEDIIHHRNNFIRRFPHHPILKTHEKDIHFNSYYIAGIADGKIYLGNITAPLNILVLDTSLQHQERFVIQLKNENIAFRRIALKVKPPYFYVFDGTVPTILSGSIKDWKASQLMKGKAYFSLSEPINSKTFVFRAVSSTMHNSILGLLRISDTIQVRLAPHLLQKQIDGLFDTDGMLLYNEQLQKVIYTYYYRNQYLVIDTNLKLNYIGHTIDTTSRARIKVAYIHSRNQSKLSAPPLLVNKGTSTYGNYLFVNAGLMGLYEPEEMWRTASIIDVYDFRHKRYDFSFYINNEEQHKMEHFQVVDNLVVALIGHKIVTYRLYNKGFHPANFKSKMGNTIGL</sequence>
<feature type="transmembrane region" description="Helical" evidence="5">
    <location>
        <begin position="90"/>
        <end position="113"/>
    </location>
</feature>
<proteinExistence type="predicted"/>
<comment type="subcellular location">
    <subcellularLocation>
        <location evidence="1">Membrane</location>
        <topology evidence="1">Multi-pass membrane protein</topology>
    </subcellularLocation>
</comment>
<reference evidence="7" key="1">
    <citation type="submission" date="2024-07" db="EMBL/GenBank/DDBJ databases">
        <authorList>
            <person name="Biller S.J."/>
        </authorList>
    </citation>
    <scope>NUCLEOTIDE SEQUENCE</scope>
    <source>
        <strain evidence="7">WC2409</strain>
    </source>
</reference>
<evidence type="ECO:0000256" key="4">
    <source>
        <dbReference type="ARBA" id="ARBA00023136"/>
    </source>
</evidence>
<dbReference type="RefSeq" id="WP_369753577.1">
    <property type="nucleotide sequence ID" value="NZ_CP165625.1"/>
</dbReference>
<organism evidence="7">
    <name type="scientific">Flavobacterium sp. WC2409</name>
    <dbReference type="NCBI Taxonomy" id="3234139"/>
    <lineage>
        <taxon>Bacteria</taxon>
        <taxon>Pseudomonadati</taxon>
        <taxon>Bacteroidota</taxon>
        <taxon>Flavobacteriia</taxon>
        <taxon>Flavobacteriales</taxon>
        <taxon>Flavobacteriaceae</taxon>
        <taxon>Flavobacterium</taxon>
    </lineage>
</organism>